<dbReference type="InterPro" id="IPR027443">
    <property type="entry name" value="IPNS-like_sf"/>
</dbReference>
<keyword evidence="7" id="KW-1185">Reference proteome</keyword>
<organism evidence="7 8">
    <name type="scientific">Ziziphus jujuba</name>
    <name type="common">Chinese jujube</name>
    <name type="synonym">Ziziphus sativa</name>
    <dbReference type="NCBI Taxonomy" id="326968"/>
    <lineage>
        <taxon>Eukaryota</taxon>
        <taxon>Viridiplantae</taxon>
        <taxon>Streptophyta</taxon>
        <taxon>Embryophyta</taxon>
        <taxon>Tracheophyta</taxon>
        <taxon>Spermatophyta</taxon>
        <taxon>Magnoliopsida</taxon>
        <taxon>eudicotyledons</taxon>
        <taxon>Gunneridae</taxon>
        <taxon>Pentapetalae</taxon>
        <taxon>rosids</taxon>
        <taxon>fabids</taxon>
        <taxon>Rosales</taxon>
        <taxon>Rhamnaceae</taxon>
        <taxon>Paliureae</taxon>
        <taxon>Ziziphus</taxon>
    </lineage>
</organism>
<evidence type="ECO:0000313" key="8">
    <source>
        <dbReference type="RefSeq" id="XP_015896576.4"/>
    </source>
</evidence>
<dbReference type="InterPro" id="IPR005123">
    <property type="entry name" value="Oxoglu/Fe-dep_dioxygenase_dom"/>
</dbReference>
<dbReference type="RefSeq" id="XP_015896576.4">
    <property type="nucleotide sequence ID" value="XM_016041090.4"/>
</dbReference>
<sequence length="339" mass="38452">MESLVSNWFNAGTLPDSYVFPQQNRPGKLDFCIGKMIPVIDLQNHNRNTTIQKILDASQEYGIFQVINHGVPKELMDDTMKVMKKFHAMPLNDKARECSKDPKKSCKLYTSSEHYSAEQIHCWRDVLVHQCHPLEDYMQFWPDKPSTYKEVVGRFTVEARKMATRILELIDQGLGFSPGYLSDSEYSQKPILMVNHYPPCPDPCLTLGLPKHSDPSVITIVLQGNVPGLQVFKDGEWLVVEPLAHAFVINIGYVLQIISNGKLKGVEHRVVTNSSIARTTISMFIYPSDDSLIQPATALINARNPPLYRAFIYKEFRSKYLSAAADSKAVDEFIRQTTI</sequence>
<accession>A0A6P4AH51</accession>
<evidence type="ECO:0000256" key="2">
    <source>
        <dbReference type="ARBA" id="ARBA00022723"/>
    </source>
</evidence>
<keyword evidence="5" id="KW-0560">Oxidoreductase</keyword>
<comment type="similarity">
    <text evidence="1 5">Belongs to the iron/ascorbate-dependent oxidoreductase family.</text>
</comment>
<dbReference type="GO" id="GO:0031418">
    <property type="term" value="F:L-ascorbic acid binding"/>
    <property type="evidence" value="ECO:0007669"/>
    <property type="project" value="UniProtKB-KW"/>
</dbReference>
<dbReference type="PROSITE" id="PS51471">
    <property type="entry name" value="FE2OG_OXY"/>
    <property type="match status" value="1"/>
</dbReference>
<evidence type="ECO:0000256" key="5">
    <source>
        <dbReference type="RuleBase" id="RU003682"/>
    </source>
</evidence>
<evidence type="ECO:0000256" key="4">
    <source>
        <dbReference type="ARBA" id="ARBA00023004"/>
    </source>
</evidence>
<dbReference type="InterPro" id="IPR050295">
    <property type="entry name" value="Plant_2OG-oxidoreductases"/>
</dbReference>
<dbReference type="InterPro" id="IPR044861">
    <property type="entry name" value="IPNS-like_FE2OG_OXY"/>
</dbReference>
<keyword evidence="4 5" id="KW-0408">Iron</keyword>
<dbReference type="GeneID" id="107430265"/>
<dbReference type="KEGG" id="zju:107430265"/>
<dbReference type="PANTHER" id="PTHR47991">
    <property type="entry name" value="OXOGLUTARATE/IRON-DEPENDENT DIOXYGENASE"/>
    <property type="match status" value="1"/>
</dbReference>
<name>A0A6P4AH51_ZIZJJ</name>
<dbReference type="AlphaFoldDB" id="A0A6P4AH51"/>
<protein>
    <submittedName>
        <fullName evidence="8">Hyoscyamine 6-dioxygenase</fullName>
    </submittedName>
</protein>
<dbReference type="Gene3D" id="2.60.120.330">
    <property type="entry name" value="B-lactam Antibiotic, Isopenicillin N Synthase, Chain"/>
    <property type="match status" value="1"/>
</dbReference>
<keyword evidence="3" id="KW-0847">Vitamin C</keyword>
<proteinExistence type="inferred from homology"/>
<keyword evidence="2 5" id="KW-0479">Metal-binding</keyword>
<dbReference type="InterPro" id="IPR026992">
    <property type="entry name" value="DIOX_N"/>
</dbReference>
<dbReference type="GO" id="GO:0046872">
    <property type="term" value="F:metal ion binding"/>
    <property type="evidence" value="ECO:0007669"/>
    <property type="project" value="UniProtKB-KW"/>
</dbReference>
<evidence type="ECO:0000313" key="7">
    <source>
        <dbReference type="Proteomes" id="UP001652623"/>
    </source>
</evidence>
<feature type="domain" description="Fe2OG dioxygenase" evidence="6">
    <location>
        <begin position="186"/>
        <end position="287"/>
    </location>
</feature>
<evidence type="ECO:0000256" key="3">
    <source>
        <dbReference type="ARBA" id="ARBA00022896"/>
    </source>
</evidence>
<dbReference type="InParanoid" id="A0A6P4AH51"/>
<dbReference type="Pfam" id="PF03171">
    <property type="entry name" value="2OG-FeII_Oxy"/>
    <property type="match status" value="1"/>
</dbReference>
<evidence type="ECO:0000256" key="1">
    <source>
        <dbReference type="ARBA" id="ARBA00008056"/>
    </source>
</evidence>
<dbReference type="GO" id="GO:0016491">
    <property type="term" value="F:oxidoreductase activity"/>
    <property type="evidence" value="ECO:0007669"/>
    <property type="project" value="UniProtKB-KW"/>
</dbReference>
<dbReference type="SUPFAM" id="SSF51197">
    <property type="entry name" value="Clavaminate synthase-like"/>
    <property type="match status" value="1"/>
</dbReference>
<evidence type="ECO:0000259" key="6">
    <source>
        <dbReference type="PROSITE" id="PS51471"/>
    </source>
</evidence>
<dbReference type="Proteomes" id="UP001652623">
    <property type="component" value="Chromosome 9"/>
</dbReference>
<reference evidence="8" key="1">
    <citation type="submission" date="2025-08" db="UniProtKB">
        <authorList>
            <consortium name="RefSeq"/>
        </authorList>
    </citation>
    <scope>IDENTIFICATION</scope>
    <source>
        <tissue evidence="8">Seedling</tissue>
    </source>
</reference>
<gene>
    <name evidence="8" type="primary">LOC107430265</name>
</gene>
<dbReference type="Pfam" id="PF14226">
    <property type="entry name" value="DIOX_N"/>
    <property type="match status" value="1"/>
</dbReference>